<name>A0A9X4AF00_9BACI</name>
<dbReference type="RefSeq" id="WP_272446423.1">
    <property type="nucleotide sequence ID" value="NZ_JAMQKC010000008.1"/>
</dbReference>
<evidence type="ECO:0000313" key="1">
    <source>
        <dbReference type="EMBL" id="MDC3417356.1"/>
    </source>
</evidence>
<comment type="caution">
    <text evidence="1">The sequence shown here is derived from an EMBL/GenBank/DDBJ whole genome shotgun (WGS) entry which is preliminary data.</text>
</comment>
<dbReference type="AlphaFoldDB" id="A0A9X4AF00"/>
<sequence>MARAITHINRKESNVEEERANDLSEILKQIAENREAIESILVIVNELHKSGALDIVKSLLRTREKVGVLAMEQINQPAMHHMIKNVFGSVGLLSELDPDQLQALLDGLTKGIEKASQVDNEQNSKPLGLFSGLKTMKDPNIQASLKTMIHFLEGMGESFNSNQKR</sequence>
<dbReference type="InterPro" id="IPR012440">
    <property type="entry name" value="DUF1641"/>
</dbReference>
<gene>
    <name evidence="1" type="ORF">NC799_10665</name>
</gene>
<keyword evidence="2" id="KW-1185">Reference proteome</keyword>
<dbReference type="Proteomes" id="UP001145069">
    <property type="component" value="Unassembled WGS sequence"/>
</dbReference>
<dbReference type="PANTHER" id="PTHR38433">
    <property type="match status" value="1"/>
</dbReference>
<accession>A0A9X4AF00</accession>
<proteinExistence type="predicted"/>
<protein>
    <submittedName>
        <fullName evidence="1">DUF1641 domain-containing protein</fullName>
    </submittedName>
</protein>
<evidence type="ECO:0000313" key="2">
    <source>
        <dbReference type="Proteomes" id="UP001145069"/>
    </source>
</evidence>
<dbReference type="Pfam" id="PF07849">
    <property type="entry name" value="DUF1641"/>
    <property type="match status" value="1"/>
</dbReference>
<dbReference type="PANTHER" id="PTHR38433:SF1">
    <property type="entry name" value="DUF1641 DOMAIN-CONTAINING PROTEIN"/>
    <property type="match status" value="1"/>
</dbReference>
<dbReference type="EMBL" id="JAMQKC010000008">
    <property type="protein sequence ID" value="MDC3417356.1"/>
    <property type="molecule type" value="Genomic_DNA"/>
</dbReference>
<reference evidence="1" key="1">
    <citation type="submission" date="2022-06" db="EMBL/GenBank/DDBJ databases">
        <title>Aquibacillus sp. a new bacterium isolated from soil saline samples.</title>
        <authorList>
            <person name="Galisteo C."/>
            <person name="De La Haba R."/>
            <person name="Sanchez-Porro C."/>
            <person name="Ventosa A."/>
        </authorList>
    </citation>
    <scope>NUCLEOTIDE SEQUENCE</scope>
    <source>
        <strain evidence="1">3ASR75-54</strain>
    </source>
</reference>
<organism evidence="1 2">
    <name type="scientific">Aquibacillus salsiterrae</name>
    <dbReference type="NCBI Taxonomy" id="2950439"/>
    <lineage>
        <taxon>Bacteria</taxon>
        <taxon>Bacillati</taxon>
        <taxon>Bacillota</taxon>
        <taxon>Bacilli</taxon>
        <taxon>Bacillales</taxon>
        <taxon>Bacillaceae</taxon>
        <taxon>Aquibacillus</taxon>
    </lineage>
</organism>